<dbReference type="SMART" id="SM00028">
    <property type="entry name" value="TPR"/>
    <property type="match status" value="2"/>
</dbReference>
<accession>A0A517ZNJ5</accession>
<gene>
    <name evidence="3" type="ORF">Mal52_25250</name>
</gene>
<organism evidence="3 4">
    <name type="scientific">Symmachiella dynata</name>
    <dbReference type="NCBI Taxonomy" id="2527995"/>
    <lineage>
        <taxon>Bacteria</taxon>
        <taxon>Pseudomonadati</taxon>
        <taxon>Planctomycetota</taxon>
        <taxon>Planctomycetia</taxon>
        <taxon>Planctomycetales</taxon>
        <taxon>Planctomycetaceae</taxon>
        <taxon>Symmachiella</taxon>
    </lineage>
</organism>
<dbReference type="PROSITE" id="PS51257">
    <property type="entry name" value="PROKAR_LIPOPROTEIN"/>
    <property type="match status" value="1"/>
</dbReference>
<feature type="region of interest" description="Disordered" evidence="1">
    <location>
        <begin position="33"/>
        <end position="58"/>
    </location>
</feature>
<evidence type="ECO:0000256" key="2">
    <source>
        <dbReference type="SAM" id="SignalP"/>
    </source>
</evidence>
<protein>
    <submittedName>
        <fullName evidence="3">Tetratricopeptide repeat protein</fullName>
    </submittedName>
</protein>
<reference evidence="3 4" key="1">
    <citation type="submission" date="2019-02" db="EMBL/GenBank/DDBJ databases">
        <title>Deep-cultivation of Planctomycetes and their phenomic and genomic characterization uncovers novel biology.</title>
        <authorList>
            <person name="Wiegand S."/>
            <person name="Jogler M."/>
            <person name="Boedeker C."/>
            <person name="Pinto D."/>
            <person name="Vollmers J."/>
            <person name="Rivas-Marin E."/>
            <person name="Kohn T."/>
            <person name="Peeters S.H."/>
            <person name="Heuer A."/>
            <person name="Rast P."/>
            <person name="Oberbeckmann S."/>
            <person name="Bunk B."/>
            <person name="Jeske O."/>
            <person name="Meyerdierks A."/>
            <person name="Storesund J.E."/>
            <person name="Kallscheuer N."/>
            <person name="Luecker S."/>
            <person name="Lage O.M."/>
            <person name="Pohl T."/>
            <person name="Merkel B.J."/>
            <person name="Hornburger P."/>
            <person name="Mueller R.-W."/>
            <person name="Bruemmer F."/>
            <person name="Labrenz M."/>
            <person name="Spormann A.M."/>
            <person name="Op den Camp H."/>
            <person name="Overmann J."/>
            <person name="Amann R."/>
            <person name="Jetten M.S.M."/>
            <person name="Mascher T."/>
            <person name="Medema M.H."/>
            <person name="Devos D.P."/>
            <person name="Kaster A.-K."/>
            <person name="Ovreas L."/>
            <person name="Rohde M."/>
            <person name="Galperin M.Y."/>
            <person name="Jogler C."/>
        </authorList>
    </citation>
    <scope>NUCLEOTIDE SEQUENCE [LARGE SCALE GENOMIC DNA]</scope>
    <source>
        <strain evidence="3 4">Mal52</strain>
    </source>
</reference>
<dbReference type="Proteomes" id="UP000319383">
    <property type="component" value="Chromosome"/>
</dbReference>
<dbReference type="InterPro" id="IPR019734">
    <property type="entry name" value="TPR_rpt"/>
</dbReference>
<feature type="compositionally biased region" description="Polar residues" evidence="1">
    <location>
        <begin position="263"/>
        <end position="273"/>
    </location>
</feature>
<evidence type="ECO:0000256" key="1">
    <source>
        <dbReference type="SAM" id="MobiDB-lite"/>
    </source>
</evidence>
<dbReference type="Pfam" id="PF13432">
    <property type="entry name" value="TPR_16"/>
    <property type="match status" value="1"/>
</dbReference>
<evidence type="ECO:0000313" key="3">
    <source>
        <dbReference type="EMBL" id="QDU44047.1"/>
    </source>
</evidence>
<feature type="compositionally biased region" description="Low complexity" evidence="1">
    <location>
        <begin position="517"/>
        <end position="531"/>
    </location>
</feature>
<dbReference type="RefSeq" id="WP_145376353.1">
    <property type="nucleotide sequence ID" value="NZ_CP036276.1"/>
</dbReference>
<feature type="compositionally biased region" description="Pro residues" evidence="1">
    <location>
        <begin position="336"/>
        <end position="346"/>
    </location>
</feature>
<name>A0A517ZNJ5_9PLAN</name>
<feature type="compositionally biased region" description="Low complexity" evidence="1">
    <location>
        <begin position="356"/>
        <end position="374"/>
    </location>
</feature>
<feature type="region of interest" description="Disordered" evidence="1">
    <location>
        <begin position="451"/>
        <end position="546"/>
    </location>
</feature>
<feature type="signal peptide" evidence="2">
    <location>
        <begin position="1"/>
        <end position="20"/>
    </location>
</feature>
<feature type="compositionally biased region" description="Low complexity" evidence="1">
    <location>
        <begin position="384"/>
        <end position="399"/>
    </location>
</feature>
<feature type="region of interest" description="Disordered" evidence="1">
    <location>
        <begin position="384"/>
        <end position="403"/>
    </location>
</feature>
<keyword evidence="4" id="KW-1185">Reference proteome</keyword>
<dbReference type="SUPFAM" id="SSF48452">
    <property type="entry name" value="TPR-like"/>
    <property type="match status" value="1"/>
</dbReference>
<feature type="compositionally biased region" description="Pro residues" evidence="1">
    <location>
        <begin position="473"/>
        <end position="483"/>
    </location>
</feature>
<dbReference type="AlphaFoldDB" id="A0A517ZNJ5"/>
<feature type="chain" id="PRO_5021887609" evidence="2">
    <location>
        <begin position="21"/>
        <end position="546"/>
    </location>
</feature>
<feature type="region of interest" description="Disordered" evidence="1">
    <location>
        <begin position="258"/>
        <end position="375"/>
    </location>
</feature>
<sequence precursor="true">MRNRFSCLLASLSISLIISSGCTPWGNLQFDRAAAQRPGDEAQSEASHTPVEESQNEDFAADNRIGTQNQPLEGQEFEHSQRNEASQNDFLLGRRAEDAGELESARRFYQNVLRKHPTHAHAHHRLGVVADKMQNFAEAERHYESALNYMSPDNRQEISIIFSDLGYSYLLRGDFPQSERALNNALDYHADSRIAIRNLALLHGYRGDFEMAYQKFASVGGEAEARAELDRLFPHWQDKSPAGQMAQTTEISSPALAAKDNAPQPTASSSAFPTSRVPDSRGFPQQSSRTAPAVASTQTSQHLTFDTAPPIDPASMNRAQPQSPTPQRLTMAATPPKQPLQAPPPHEYLADNIPGQYTAPPAQPAATEQQTHPTSQITQVGYTAAPQPQHRQPPATAPAIQNPGRATPQIAIQVDSFQAQPSKQAASRTALAIGGAIGLGGMFPTSRIEPSQTIQQVSAKAPHSLQLDRNPPIQMPPATPPGNAPSGLIRSPNPASDRIAPIPSPNATNYRVSPIGNSNQQANAPANSVPNTLATPQSLPAYNAVR</sequence>
<evidence type="ECO:0000313" key="4">
    <source>
        <dbReference type="Proteomes" id="UP000319383"/>
    </source>
</evidence>
<dbReference type="KEGG" id="sdyn:Mal52_25250"/>
<proteinExistence type="predicted"/>
<feature type="compositionally biased region" description="Polar residues" evidence="1">
    <location>
        <begin position="317"/>
        <end position="328"/>
    </location>
</feature>
<dbReference type="InterPro" id="IPR011990">
    <property type="entry name" value="TPR-like_helical_dom_sf"/>
</dbReference>
<feature type="compositionally biased region" description="Polar residues" evidence="1">
    <location>
        <begin position="283"/>
        <end position="304"/>
    </location>
</feature>
<dbReference type="EMBL" id="CP036276">
    <property type="protein sequence ID" value="QDU44047.1"/>
    <property type="molecule type" value="Genomic_DNA"/>
</dbReference>
<keyword evidence="2" id="KW-0732">Signal</keyword>
<dbReference type="Gene3D" id="1.25.40.10">
    <property type="entry name" value="Tetratricopeptide repeat domain"/>
    <property type="match status" value="1"/>
</dbReference>